<reference evidence="1 2" key="1">
    <citation type="submission" date="2020-09" db="EMBL/GenBank/DDBJ databases">
        <title>De no assembly of potato wild relative species, Solanum commersonii.</title>
        <authorList>
            <person name="Cho K."/>
        </authorList>
    </citation>
    <scope>NUCLEOTIDE SEQUENCE [LARGE SCALE GENOMIC DNA]</scope>
    <source>
        <strain evidence="1">LZ3.2</strain>
        <tissue evidence="1">Leaf</tissue>
    </source>
</reference>
<dbReference type="Proteomes" id="UP000824120">
    <property type="component" value="Chromosome 9"/>
</dbReference>
<protein>
    <submittedName>
        <fullName evidence="1">Uncharacterized protein</fullName>
    </submittedName>
</protein>
<feature type="non-terminal residue" evidence="1">
    <location>
        <position position="1"/>
    </location>
</feature>
<dbReference type="AlphaFoldDB" id="A0A9J5X9I4"/>
<sequence length="83" mass="9790">MPHPCWILQKYTIFGESDTHPLTFLKSLSNIDGNYLVVVLLLFQFTCLETVHKLLQKRFHLSKEAVMIFLIRAENWGMEKPRL</sequence>
<keyword evidence="2" id="KW-1185">Reference proteome</keyword>
<accession>A0A9J5X9I4</accession>
<gene>
    <name evidence="1" type="ORF">H5410_044310</name>
</gene>
<proteinExistence type="predicted"/>
<organism evidence="1 2">
    <name type="scientific">Solanum commersonii</name>
    <name type="common">Commerson's wild potato</name>
    <name type="synonym">Commerson's nightshade</name>
    <dbReference type="NCBI Taxonomy" id="4109"/>
    <lineage>
        <taxon>Eukaryota</taxon>
        <taxon>Viridiplantae</taxon>
        <taxon>Streptophyta</taxon>
        <taxon>Embryophyta</taxon>
        <taxon>Tracheophyta</taxon>
        <taxon>Spermatophyta</taxon>
        <taxon>Magnoliopsida</taxon>
        <taxon>eudicotyledons</taxon>
        <taxon>Gunneridae</taxon>
        <taxon>Pentapetalae</taxon>
        <taxon>asterids</taxon>
        <taxon>lamiids</taxon>
        <taxon>Solanales</taxon>
        <taxon>Solanaceae</taxon>
        <taxon>Solanoideae</taxon>
        <taxon>Solaneae</taxon>
        <taxon>Solanum</taxon>
    </lineage>
</organism>
<evidence type="ECO:0000313" key="2">
    <source>
        <dbReference type="Proteomes" id="UP000824120"/>
    </source>
</evidence>
<evidence type="ECO:0000313" key="1">
    <source>
        <dbReference type="EMBL" id="KAG5583876.1"/>
    </source>
</evidence>
<comment type="caution">
    <text evidence="1">The sequence shown here is derived from an EMBL/GenBank/DDBJ whole genome shotgun (WGS) entry which is preliminary data.</text>
</comment>
<dbReference type="EMBL" id="JACXVP010000009">
    <property type="protein sequence ID" value="KAG5583876.1"/>
    <property type="molecule type" value="Genomic_DNA"/>
</dbReference>
<dbReference type="OrthoDB" id="1263665at2759"/>
<name>A0A9J5X9I4_SOLCO</name>